<feature type="domain" description="Thioredoxin" evidence="5">
    <location>
        <begin position="36"/>
        <end position="174"/>
    </location>
</feature>
<dbReference type="PANTHER" id="PTHR42852:SF6">
    <property type="entry name" value="THIOL:DISULFIDE INTERCHANGE PROTEIN DSBE"/>
    <property type="match status" value="1"/>
</dbReference>
<dbReference type="InterPro" id="IPR013766">
    <property type="entry name" value="Thioredoxin_domain"/>
</dbReference>
<dbReference type="RefSeq" id="WP_379509056.1">
    <property type="nucleotide sequence ID" value="NZ_JBHRTQ010000005.1"/>
</dbReference>
<dbReference type="Pfam" id="PF08534">
    <property type="entry name" value="Redoxin"/>
    <property type="match status" value="1"/>
</dbReference>
<accession>A0ABV7ILT6</accession>
<dbReference type="SUPFAM" id="SSF52833">
    <property type="entry name" value="Thioredoxin-like"/>
    <property type="match status" value="1"/>
</dbReference>
<dbReference type="EMBL" id="JBHRTQ010000005">
    <property type="protein sequence ID" value="MFC3173671.1"/>
    <property type="molecule type" value="Genomic_DNA"/>
</dbReference>
<keyword evidence="2" id="KW-0201">Cytochrome c-type biogenesis</keyword>
<proteinExistence type="predicted"/>
<dbReference type="InterPro" id="IPR050553">
    <property type="entry name" value="Thioredoxin_ResA/DsbE_sf"/>
</dbReference>
<dbReference type="InterPro" id="IPR017937">
    <property type="entry name" value="Thioredoxin_CS"/>
</dbReference>
<gene>
    <name evidence="6" type="ORF">ACFOD9_05345</name>
</gene>
<evidence type="ECO:0000256" key="1">
    <source>
        <dbReference type="ARBA" id="ARBA00004196"/>
    </source>
</evidence>
<dbReference type="InterPro" id="IPR036249">
    <property type="entry name" value="Thioredoxin-like_sf"/>
</dbReference>
<comment type="caution">
    <text evidence="6">The sequence shown here is derived from an EMBL/GenBank/DDBJ whole genome shotgun (WGS) entry which is preliminary data.</text>
</comment>
<dbReference type="PROSITE" id="PS00194">
    <property type="entry name" value="THIOREDOXIN_1"/>
    <property type="match status" value="1"/>
</dbReference>
<evidence type="ECO:0000313" key="7">
    <source>
        <dbReference type="Proteomes" id="UP001595604"/>
    </source>
</evidence>
<keyword evidence="4" id="KW-0676">Redox-active center</keyword>
<dbReference type="PANTHER" id="PTHR42852">
    <property type="entry name" value="THIOL:DISULFIDE INTERCHANGE PROTEIN DSBE"/>
    <property type="match status" value="1"/>
</dbReference>
<protein>
    <submittedName>
        <fullName evidence="6">Redoxin family protein</fullName>
    </submittedName>
</protein>
<dbReference type="Proteomes" id="UP001595604">
    <property type="component" value="Unassembled WGS sequence"/>
</dbReference>
<comment type="subcellular location">
    <subcellularLocation>
        <location evidence="1">Cell envelope</location>
    </subcellularLocation>
</comment>
<organism evidence="6 7">
    <name type="scientific">Novosphingobium bradum</name>
    <dbReference type="NCBI Taxonomy" id="1737444"/>
    <lineage>
        <taxon>Bacteria</taxon>
        <taxon>Pseudomonadati</taxon>
        <taxon>Pseudomonadota</taxon>
        <taxon>Alphaproteobacteria</taxon>
        <taxon>Sphingomonadales</taxon>
        <taxon>Sphingomonadaceae</taxon>
        <taxon>Novosphingobium</taxon>
    </lineage>
</organism>
<name>A0ABV7ILT6_9SPHN</name>
<evidence type="ECO:0000259" key="5">
    <source>
        <dbReference type="PROSITE" id="PS51352"/>
    </source>
</evidence>
<dbReference type="PROSITE" id="PS51352">
    <property type="entry name" value="THIOREDOXIN_2"/>
    <property type="match status" value="1"/>
</dbReference>
<sequence length="176" mass="18797">MRRRLLLWLPFALVAGLFAVFYAGLRHPDDHVIASRMVGQPLPQFAAAPAFPGRPGAATGDFADGKPRLLNIFASWCVPCRDEVPMLARLQAMGAEVDGIAVHDSAPDLQQFLAQYGDPYARIGLDAGGRAQMAFGSAGVPETFVVDGRGRILYQHVGVVTEADVPKLLAMLGGGR</sequence>
<evidence type="ECO:0000313" key="6">
    <source>
        <dbReference type="EMBL" id="MFC3173671.1"/>
    </source>
</evidence>
<evidence type="ECO:0000256" key="3">
    <source>
        <dbReference type="ARBA" id="ARBA00023157"/>
    </source>
</evidence>
<dbReference type="Gene3D" id="3.40.30.10">
    <property type="entry name" value="Glutaredoxin"/>
    <property type="match status" value="1"/>
</dbReference>
<reference evidence="7" key="1">
    <citation type="journal article" date="2019" name="Int. J. Syst. Evol. Microbiol.">
        <title>The Global Catalogue of Microorganisms (GCM) 10K type strain sequencing project: providing services to taxonomists for standard genome sequencing and annotation.</title>
        <authorList>
            <consortium name="The Broad Institute Genomics Platform"/>
            <consortium name="The Broad Institute Genome Sequencing Center for Infectious Disease"/>
            <person name="Wu L."/>
            <person name="Ma J."/>
        </authorList>
    </citation>
    <scope>NUCLEOTIDE SEQUENCE [LARGE SCALE GENOMIC DNA]</scope>
    <source>
        <strain evidence="7">KCTC 42984</strain>
    </source>
</reference>
<keyword evidence="3" id="KW-1015">Disulfide bond</keyword>
<evidence type="ECO:0000256" key="2">
    <source>
        <dbReference type="ARBA" id="ARBA00022748"/>
    </source>
</evidence>
<dbReference type="InterPro" id="IPR013740">
    <property type="entry name" value="Redoxin"/>
</dbReference>
<evidence type="ECO:0000256" key="4">
    <source>
        <dbReference type="ARBA" id="ARBA00023284"/>
    </source>
</evidence>
<keyword evidence="7" id="KW-1185">Reference proteome</keyword>